<evidence type="ECO:0008006" key="6">
    <source>
        <dbReference type="Google" id="ProtNLM"/>
    </source>
</evidence>
<dbReference type="Pfam" id="PF22792">
    <property type="entry name" value="DUF7012"/>
    <property type="match status" value="1"/>
</dbReference>
<evidence type="ECO:0000259" key="2">
    <source>
        <dbReference type="Pfam" id="PF10074"/>
    </source>
</evidence>
<comment type="caution">
    <text evidence="4">The sequence shown here is derived from an EMBL/GenBank/DDBJ whole genome shotgun (WGS) entry which is preliminary data.</text>
</comment>
<name>A0A2N3PRA5_9PROT</name>
<dbReference type="OrthoDB" id="7220903at2"/>
<evidence type="ECO:0000313" key="4">
    <source>
        <dbReference type="EMBL" id="PKU22931.1"/>
    </source>
</evidence>
<dbReference type="Proteomes" id="UP000233293">
    <property type="component" value="Unassembled WGS sequence"/>
</dbReference>
<evidence type="ECO:0000313" key="5">
    <source>
        <dbReference type="Proteomes" id="UP000233293"/>
    </source>
</evidence>
<dbReference type="Pfam" id="PF10074">
    <property type="entry name" value="RovC_DNA-bd"/>
    <property type="match status" value="1"/>
</dbReference>
<dbReference type="InterPro" id="IPR054278">
    <property type="entry name" value="DUF7012"/>
</dbReference>
<keyword evidence="5" id="KW-1185">Reference proteome</keyword>
<reference evidence="5" key="1">
    <citation type="submission" date="2017-12" db="EMBL/GenBank/DDBJ databases">
        <title>Draft genome sequence of Telmatospirillum siberiense 26-4b1T, an acidotolerant peatland alphaproteobacterium potentially involved in sulfur cycling.</title>
        <authorList>
            <person name="Hausmann B."/>
            <person name="Pjevac P."/>
            <person name="Schreck K."/>
            <person name="Herbold C.W."/>
            <person name="Daims H."/>
            <person name="Wagner M."/>
            <person name="Pester M."/>
            <person name="Loy A."/>
        </authorList>
    </citation>
    <scope>NUCLEOTIDE SEQUENCE [LARGE SCALE GENOMIC DNA]</scope>
    <source>
        <strain evidence="5">26-4b1</strain>
    </source>
</reference>
<proteinExistence type="predicted"/>
<dbReference type="AlphaFoldDB" id="A0A2N3PRA5"/>
<feature type="domain" description="DUF7012" evidence="3">
    <location>
        <begin position="40"/>
        <end position="90"/>
    </location>
</feature>
<dbReference type="EMBL" id="PIUM01000025">
    <property type="protein sequence ID" value="PKU22931.1"/>
    <property type="molecule type" value="Genomic_DNA"/>
</dbReference>
<dbReference type="InterPro" id="IPR018754">
    <property type="entry name" value="RovC-like_DNA-bd"/>
</dbReference>
<accession>A0A2N3PRA5</accession>
<organism evidence="4 5">
    <name type="scientific">Telmatospirillum siberiense</name>
    <dbReference type="NCBI Taxonomy" id="382514"/>
    <lineage>
        <taxon>Bacteria</taxon>
        <taxon>Pseudomonadati</taxon>
        <taxon>Pseudomonadota</taxon>
        <taxon>Alphaproteobacteria</taxon>
        <taxon>Rhodospirillales</taxon>
        <taxon>Rhodospirillaceae</taxon>
        <taxon>Telmatospirillum</taxon>
    </lineage>
</organism>
<protein>
    <recommendedName>
        <fullName evidence="6">DUF2285 domain-containing protein</fullName>
    </recommendedName>
</protein>
<evidence type="ECO:0000259" key="3">
    <source>
        <dbReference type="Pfam" id="PF22792"/>
    </source>
</evidence>
<feature type="region of interest" description="Disordered" evidence="1">
    <location>
        <begin position="1"/>
        <end position="20"/>
    </location>
</feature>
<gene>
    <name evidence="4" type="ORF">CWS72_18940</name>
</gene>
<evidence type="ECO:0000256" key="1">
    <source>
        <dbReference type="SAM" id="MobiDB-lite"/>
    </source>
</evidence>
<feature type="domain" description="T6SS Transcription factor RovC-like DNA binding" evidence="2">
    <location>
        <begin position="101"/>
        <end position="208"/>
    </location>
</feature>
<dbReference type="RefSeq" id="WP_101252205.1">
    <property type="nucleotide sequence ID" value="NZ_PIUM01000025.1"/>
</dbReference>
<sequence>MRSPQGRISPADGGYDFVHDPELPSDSQPVIWCPEIAPGTVIFIPAPEGFDGVTPLDLPFGTARIAEYRNGEDCHLILADTEGAHRLWLHSTETLRRPAILLPLDTAFDLRVEAMERLYRRLRGRPAGPLPRALQLTTMRRARLILLLHTLDFRLAGASPREIAAALLDKEAAALPAIEWKSSATRRKANHLIHDAQALMNGGYLKLLWNRRSGSADGKTR</sequence>